<protein>
    <recommendedName>
        <fullName evidence="4">MORN repeat variant</fullName>
    </recommendedName>
</protein>
<keyword evidence="3" id="KW-1185">Reference proteome</keyword>
<keyword evidence="1" id="KW-0732">Signal</keyword>
<name>A0A1W1YAI5_9FLAO</name>
<evidence type="ECO:0000256" key="1">
    <source>
        <dbReference type="SAM" id="SignalP"/>
    </source>
</evidence>
<dbReference type="Proteomes" id="UP000192393">
    <property type="component" value="Unassembled WGS sequence"/>
</dbReference>
<dbReference type="STRING" id="1434700.SAMN06296427_101124"/>
<reference evidence="2 3" key="1">
    <citation type="submission" date="2017-04" db="EMBL/GenBank/DDBJ databases">
        <authorList>
            <person name="Afonso C.L."/>
            <person name="Miller P.J."/>
            <person name="Scott M.A."/>
            <person name="Spackman E."/>
            <person name="Goraichik I."/>
            <person name="Dimitrov K.M."/>
            <person name="Suarez D.L."/>
            <person name="Swayne D.E."/>
        </authorList>
    </citation>
    <scope>NUCLEOTIDE SEQUENCE [LARGE SCALE GENOMIC DNA]</scope>
    <source>
        <strain evidence="2 3">CGMCC 1.12708</strain>
    </source>
</reference>
<dbReference type="RefSeq" id="WP_084015341.1">
    <property type="nucleotide sequence ID" value="NZ_FWXS01000001.1"/>
</dbReference>
<organism evidence="2 3">
    <name type="scientific">Moheibacter sediminis</name>
    <dbReference type="NCBI Taxonomy" id="1434700"/>
    <lineage>
        <taxon>Bacteria</taxon>
        <taxon>Pseudomonadati</taxon>
        <taxon>Bacteroidota</taxon>
        <taxon>Flavobacteriia</taxon>
        <taxon>Flavobacteriales</taxon>
        <taxon>Weeksellaceae</taxon>
        <taxon>Moheibacter</taxon>
    </lineage>
</organism>
<evidence type="ECO:0000313" key="2">
    <source>
        <dbReference type="EMBL" id="SMC32758.1"/>
    </source>
</evidence>
<sequence>MKIYSLSIILFSVASFFHLNAQIADPVVDSAYVDANDLIEAAEAVAVDAADYTIDGSYGMPQDELEKFNFKKGEPVFVIVNVQHSIPNDSLLAVRELHELKKNFAHLKANFFIVHKNAVLDFQNDSQQEYRLDDYNTQYQSVIFWDGKANSDVYQFESIIQSSEAYSPQLGIDKTSSYVAEFNQKKKELSKYKNETVNQNSAATSKKYISNLFLAEVYYLKNEEHFFTADFKGVKKLTVKSNYKKFKNPVNEAEFDLNGNPTKLILQSDDIDGKKIHLEFSYLSGALKKLVSTYAGEDGKSRNQGEFYYQDGNMYDVHSEESLTKYHLNENGFLLNHGYYFDESRYFILEDHLTFKGKILSYRDYGNLNNRDYTINSLQNFFPVKIAVRNEHFYEIQKKSANEFLINSDESTTKVLLNEKGLISKVIMENLEMDRESKPMDLIFEYFYEYY</sequence>
<dbReference type="OrthoDB" id="1446885at2"/>
<feature type="chain" id="PRO_5012348207" description="MORN repeat variant" evidence="1">
    <location>
        <begin position="22"/>
        <end position="451"/>
    </location>
</feature>
<evidence type="ECO:0008006" key="4">
    <source>
        <dbReference type="Google" id="ProtNLM"/>
    </source>
</evidence>
<evidence type="ECO:0000313" key="3">
    <source>
        <dbReference type="Proteomes" id="UP000192393"/>
    </source>
</evidence>
<dbReference type="EMBL" id="FWXS01000001">
    <property type="protein sequence ID" value="SMC32758.1"/>
    <property type="molecule type" value="Genomic_DNA"/>
</dbReference>
<dbReference type="AlphaFoldDB" id="A0A1W1YAI5"/>
<accession>A0A1W1YAI5</accession>
<feature type="signal peptide" evidence="1">
    <location>
        <begin position="1"/>
        <end position="21"/>
    </location>
</feature>
<proteinExistence type="predicted"/>
<gene>
    <name evidence="2" type="ORF">SAMN06296427_101124</name>
</gene>